<dbReference type="EMBL" id="GBXM01048660">
    <property type="protein sequence ID" value="JAH59917.1"/>
    <property type="molecule type" value="Transcribed_RNA"/>
</dbReference>
<evidence type="ECO:0000313" key="1">
    <source>
        <dbReference type="EMBL" id="JAH59917.1"/>
    </source>
</evidence>
<name>A0A0E9U2G0_ANGAN</name>
<organism evidence="1">
    <name type="scientific">Anguilla anguilla</name>
    <name type="common">European freshwater eel</name>
    <name type="synonym">Muraena anguilla</name>
    <dbReference type="NCBI Taxonomy" id="7936"/>
    <lineage>
        <taxon>Eukaryota</taxon>
        <taxon>Metazoa</taxon>
        <taxon>Chordata</taxon>
        <taxon>Craniata</taxon>
        <taxon>Vertebrata</taxon>
        <taxon>Euteleostomi</taxon>
        <taxon>Actinopterygii</taxon>
        <taxon>Neopterygii</taxon>
        <taxon>Teleostei</taxon>
        <taxon>Anguilliformes</taxon>
        <taxon>Anguillidae</taxon>
        <taxon>Anguilla</taxon>
    </lineage>
</organism>
<reference evidence="1" key="2">
    <citation type="journal article" date="2015" name="Fish Shellfish Immunol.">
        <title>Early steps in the European eel (Anguilla anguilla)-Vibrio vulnificus interaction in the gills: Role of the RtxA13 toxin.</title>
        <authorList>
            <person name="Callol A."/>
            <person name="Pajuelo D."/>
            <person name="Ebbesson L."/>
            <person name="Teles M."/>
            <person name="MacKenzie S."/>
            <person name="Amaro C."/>
        </authorList>
    </citation>
    <scope>NUCLEOTIDE SEQUENCE</scope>
</reference>
<sequence length="21" mass="2395">MQNISSCLPSSVEKLPWLFQS</sequence>
<dbReference type="AlphaFoldDB" id="A0A0E9U2G0"/>
<reference evidence="1" key="1">
    <citation type="submission" date="2014-11" db="EMBL/GenBank/DDBJ databases">
        <authorList>
            <person name="Amaro Gonzalez C."/>
        </authorList>
    </citation>
    <scope>NUCLEOTIDE SEQUENCE</scope>
</reference>
<proteinExistence type="predicted"/>
<accession>A0A0E9U2G0</accession>
<protein>
    <submittedName>
        <fullName evidence="1">Uncharacterized protein</fullName>
    </submittedName>
</protein>